<sequence length="1291" mass="145620">MKLSLINYFYKQFLRTNLFIDLTKGLLKHKQILGLFLICFFIQPFVYAQTKPVNNMPIGHQLYKSLKLKSKQNQKNDKTASQIDKFSQRLFYEFDHTCNPITREVPKDIHKKEEKFVQSKKSMTYSGLTNKKAISKWTNRGPYNIGGRTRALAIDISNENIILAGGVSGGLWRTENGGKNWNRVTRKFQNPSITAIVQDSRPGYQHIWYYGGGEKSGNSASVDPLNFQGIYTGAGIYKSQDNGRTWELLPSTVDNLVGTISTFDIVNSMVVNPINGDLYVATFNSIQRSQDGGKTFQEVFSDGIDYSTEIAVTSKGKFYISSAKRINPSFSTNMVYTSDNGTNWSPIAENLPLINNAIRTIFAINPSNEDEVYFFSAGVSFNSLYKYNAFDQTFVDLTDKIPPAFSLIRFIDGLITQRGYNMVIAVHPKNPDFIIIGGTNLFRTIDGFKTNLTNTPNHWIGGYSPLNDVSIYPNNHPDNHSIKFFPSNPNKVLNANDGGVFITEDITSSNSFEEPVKWGSLNNGYITTQPYAISFDPTSKNEDLLAGFQDNGSWFTDQSNIDAVWKEQFSGDGSYSAFADNGRTRYISSQFGNIFRFNLDDNGNIESAASATPAGLRPRSFSFINPFVLDPNNDNVIYLPAKRKLFRNSNLDELPTTSNAVDVKPSEINWSQIAEVEESIIDQFGRELNVITAIDVATFPEANKVYYGTGQGQVFRLDFADLTSSKPVDIFTGKGLPEKSYLSSIHVDPNDSDRVVISFSNYNIPSIFYTKDAGETWIDISGNLEEKRDGTGNGPSVRWVSFLGNKDGILAGTSSGLYYSDRINEKNTVWRLENNQIGNGVVVQVRTRQDGFAAVAVHGNGVFSKKFDVTPPSGKNTLFVNKKPENIELPTQETPEFITLDLSEVFKEEQGNNIDITIENLDKNGDFIRHEFFNNQLDIYFPKANSDIPNIDKEGESIIRLIATSGIQKVATEIKIKVFYKPLLDRFDPDKRTINLERPSTQAEATSFINPAPLSVEVADIFNVPKGESWSIERMKIIGKTTPFSSFSTPGNRARVRIYKDDNGRPGEQIADILDVLIKNPLIFSLDTSELDFFFPSIVELKEGKYWISFARLDEIYNRNNVSWQLQIRLAQNPEFVNAIGSNFENKPNPHVRVVEGKIPFITEVTKEWKAFENITKPDFFPNDGKSYKAQLVFSLFGEVKDLNSVEKPVDRKVSIIPNPTNGRFKLDFDNKLNENVLIRIINMTDNEVFRKKFDSKERNYEIDCSSLEPGIYVVVVKGKTIEKRMKMVYY</sequence>
<dbReference type="RefSeq" id="WP_069831845.1">
    <property type="nucleotide sequence ID" value="NZ_MDJD01000054.1"/>
</dbReference>
<evidence type="ECO:0000256" key="1">
    <source>
        <dbReference type="ARBA" id="ARBA00022729"/>
    </source>
</evidence>
<feature type="domain" description="Secretion system C-terminal sorting" evidence="2">
    <location>
        <begin position="1216"/>
        <end position="1285"/>
    </location>
</feature>
<dbReference type="InterPro" id="IPR026444">
    <property type="entry name" value="Secre_tail"/>
</dbReference>
<protein>
    <recommendedName>
        <fullName evidence="2">Secretion system C-terminal sorting domain-containing protein</fullName>
    </recommendedName>
</protein>
<dbReference type="Proteomes" id="UP000095713">
    <property type="component" value="Unassembled WGS sequence"/>
</dbReference>
<keyword evidence="1" id="KW-0732">Signal</keyword>
<dbReference type="PANTHER" id="PTHR43739">
    <property type="entry name" value="XYLOGLUCANASE (EUROFUNG)"/>
    <property type="match status" value="1"/>
</dbReference>
<gene>
    <name evidence="3" type="ORF">A8C32_08285</name>
</gene>
<dbReference type="EMBL" id="MDJD01000054">
    <property type="protein sequence ID" value="OEJ99162.1"/>
    <property type="molecule type" value="Genomic_DNA"/>
</dbReference>
<dbReference type="GO" id="GO:0010411">
    <property type="term" value="P:xyloglucan metabolic process"/>
    <property type="evidence" value="ECO:0007669"/>
    <property type="project" value="TreeGrafter"/>
</dbReference>
<comment type="caution">
    <text evidence="3">The sequence shown here is derived from an EMBL/GenBank/DDBJ whole genome shotgun (WGS) entry which is preliminary data.</text>
</comment>
<accession>A0A1E5SJ74</accession>
<evidence type="ECO:0000313" key="3">
    <source>
        <dbReference type="EMBL" id="OEJ99162.1"/>
    </source>
</evidence>
<keyword evidence="4" id="KW-1185">Reference proteome</keyword>
<reference evidence="3 4" key="1">
    <citation type="submission" date="2016-05" db="EMBL/GenBank/DDBJ databases">
        <title>Draft Genome Sequence of Algibacter sp. Strain SK-16 Isolated from the Surface Water of Aburatsubo Inlet.</title>
        <authorList>
            <person name="Wong S.-K."/>
            <person name="Yoshizawa S."/>
            <person name="Nakajima Y."/>
            <person name="Ogura Y."/>
            <person name="Tetsuya H."/>
            <person name="Hamasaki K."/>
        </authorList>
    </citation>
    <scope>NUCLEOTIDE SEQUENCE [LARGE SCALE GENOMIC DNA]</scope>
    <source>
        <strain evidence="3 4">SK-16</strain>
    </source>
</reference>
<proteinExistence type="predicted"/>
<dbReference type="PANTHER" id="PTHR43739:SF5">
    <property type="entry name" value="EXO-ALPHA-SIALIDASE"/>
    <property type="match status" value="1"/>
</dbReference>
<evidence type="ECO:0000259" key="2">
    <source>
        <dbReference type="Pfam" id="PF18962"/>
    </source>
</evidence>
<dbReference type="CDD" id="cd15482">
    <property type="entry name" value="Sialidase_non-viral"/>
    <property type="match status" value="1"/>
</dbReference>
<dbReference type="Gene3D" id="2.130.10.10">
    <property type="entry name" value="YVTN repeat-like/Quinoprotein amine dehydrogenase"/>
    <property type="match status" value="2"/>
</dbReference>
<dbReference type="InterPro" id="IPR015943">
    <property type="entry name" value="WD40/YVTN_repeat-like_dom_sf"/>
</dbReference>
<dbReference type="SUPFAM" id="SSF110296">
    <property type="entry name" value="Oligoxyloglucan reducing end-specific cellobiohydrolase"/>
    <property type="match status" value="3"/>
</dbReference>
<evidence type="ECO:0000313" key="4">
    <source>
        <dbReference type="Proteomes" id="UP000095713"/>
    </source>
</evidence>
<organism evidence="3 4">
    <name type="scientific">Flavivirga aquatica</name>
    <dbReference type="NCBI Taxonomy" id="1849968"/>
    <lineage>
        <taxon>Bacteria</taxon>
        <taxon>Pseudomonadati</taxon>
        <taxon>Bacteroidota</taxon>
        <taxon>Flavobacteriia</taxon>
        <taxon>Flavobacteriales</taxon>
        <taxon>Flavobacteriaceae</taxon>
        <taxon>Flavivirga</taxon>
    </lineage>
</organism>
<dbReference type="Pfam" id="PF18962">
    <property type="entry name" value="Por_Secre_tail"/>
    <property type="match status" value="1"/>
</dbReference>
<dbReference type="OrthoDB" id="9757947at2"/>
<name>A0A1E5SJ74_9FLAO</name>
<dbReference type="NCBIfam" id="TIGR04183">
    <property type="entry name" value="Por_Secre_tail"/>
    <property type="match status" value="1"/>
</dbReference>
<dbReference type="InterPro" id="IPR052025">
    <property type="entry name" value="Xyloglucanase_GH74"/>
</dbReference>
<dbReference type="STRING" id="1849968.A8C32_08285"/>